<sequence length="159" mass="18141">MNYLLEIYQEWGRDVIGKELFNVNGLVYVYETPDLEHPQQLQLIFSGINREISFRCGKDGATLALTELPMQESDLGEYGKEVIMSMSESCLFCRYLGRIVSKVSVIYSDAEKAIVGIKLVFDGELDLIIINLGDELNIFDSFPLQYEQEEGIHYLEILA</sequence>
<protein>
    <submittedName>
        <fullName evidence="1">Uncharacterized protein</fullName>
    </submittedName>
</protein>
<proteinExistence type="predicted"/>
<reference evidence="1" key="1">
    <citation type="submission" date="2019-06" db="EMBL/GenBank/DDBJ databases">
        <authorList>
            <person name="Deangelis K."/>
            <person name="Huntemann M."/>
            <person name="Clum A."/>
            <person name="Pillay M."/>
            <person name="Palaniappan K."/>
            <person name="Varghese N."/>
            <person name="Mikhailova N."/>
            <person name="Stamatis D."/>
            <person name="Reddy T."/>
            <person name="Daum C."/>
            <person name="Shapiro N."/>
            <person name="Ivanova N."/>
            <person name="Kyrpides N."/>
            <person name="Woyke T."/>
        </authorList>
    </citation>
    <scope>NUCLEOTIDE SEQUENCE [LARGE SCALE GENOMIC DNA]</scope>
    <source>
        <strain evidence="1">128R</strain>
    </source>
</reference>
<accession>A0A542BV69</accession>
<comment type="caution">
    <text evidence="1">The sequence shown here is derived from an EMBL/GenBank/DDBJ whole genome shotgun (WGS) entry which is preliminary data.</text>
</comment>
<gene>
    <name evidence="1" type="ORF">FHU10_2559</name>
</gene>
<evidence type="ECO:0000313" key="1">
    <source>
        <dbReference type="EMBL" id="TVZ70013.1"/>
    </source>
</evidence>
<organism evidence="1">
    <name type="scientific">Serratia fonticola</name>
    <dbReference type="NCBI Taxonomy" id="47917"/>
    <lineage>
        <taxon>Bacteria</taxon>
        <taxon>Pseudomonadati</taxon>
        <taxon>Pseudomonadota</taxon>
        <taxon>Gammaproteobacteria</taxon>
        <taxon>Enterobacterales</taxon>
        <taxon>Yersiniaceae</taxon>
        <taxon>Serratia</taxon>
    </lineage>
</organism>
<dbReference type="EMBL" id="VISQ01000001">
    <property type="protein sequence ID" value="TVZ70013.1"/>
    <property type="molecule type" value="Genomic_DNA"/>
</dbReference>
<dbReference type="AlphaFoldDB" id="A0A542BV69"/>
<name>A0A542BV69_SERFO</name>
<reference evidence="1" key="2">
    <citation type="submission" date="2019-08" db="EMBL/GenBank/DDBJ databases">
        <title>Investigation of anaerobic lignin degradation for improved lignocellulosic biofuels.</title>
        <authorList>
            <person name="Deangelis K.PhD."/>
        </authorList>
    </citation>
    <scope>NUCLEOTIDE SEQUENCE [LARGE SCALE GENOMIC DNA]</scope>
    <source>
        <strain evidence="1">128R</strain>
    </source>
</reference>
<dbReference type="OrthoDB" id="6556167at2"/>